<protein>
    <recommendedName>
        <fullName evidence="4">DUF4374 domain-containing protein</fullName>
    </recommendedName>
</protein>
<evidence type="ECO:0000313" key="2">
    <source>
        <dbReference type="EMBL" id="MBS2101040.1"/>
    </source>
</evidence>
<keyword evidence="1" id="KW-0732">Signal</keyword>
<keyword evidence="3" id="KW-1185">Reference proteome</keyword>
<evidence type="ECO:0000313" key="3">
    <source>
        <dbReference type="Proteomes" id="UP000708576"/>
    </source>
</evidence>
<sequence>MIKSKLFYSIMLLSAAFTFSACEDESNGTKPGEDTGKTFHIGAKFDDDDSQVFLASTNNLEEGSLSFVNNGYHLNPVRSARVFTDNSDNIYVFNYGGGDLQRLTCTDGIYTKVDDIDVTNVMGGTAHVRPWKINEETILIHNINAEDIEDSGNGVIKKPLMYSVNIDIPALSIHSTMETWEIEPTEWDIENQAYPFRVDAPTVLDNKIYYGVGRRLFDGDADIKLTGMHTIVLDYPSLTNPKYIRTEKGHGNTNGYRGENMHAIDGYVYQANRAASAEDATMLLRLQDGEYDEDWEFNITEALGRAFNTNNWYHAGNGICYMSAQFFDAADENNDWGVIRIDIYNKTAIQMNVPMSDLFGYQQVKVIDDKMYMAISPVGTSGASEPAIYIFDVNSDDPDAVTKGMTLDSGNIFVEGIY</sequence>
<name>A0ABS5K1H5_9BACT</name>
<dbReference type="EMBL" id="JAGUCO010000036">
    <property type="protein sequence ID" value="MBS2101040.1"/>
    <property type="molecule type" value="Genomic_DNA"/>
</dbReference>
<feature type="chain" id="PRO_5046307615" description="DUF4374 domain-containing protein" evidence="1">
    <location>
        <begin position="22"/>
        <end position="418"/>
    </location>
</feature>
<comment type="caution">
    <text evidence="2">The sequence shown here is derived from an EMBL/GenBank/DDBJ whole genome shotgun (WGS) entry which is preliminary data.</text>
</comment>
<evidence type="ECO:0000256" key="1">
    <source>
        <dbReference type="SAM" id="SignalP"/>
    </source>
</evidence>
<organism evidence="2 3">
    <name type="scientific">Carboxylicivirga linearis</name>
    <dbReference type="NCBI Taxonomy" id="1628157"/>
    <lineage>
        <taxon>Bacteria</taxon>
        <taxon>Pseudomonadati</taxon>
        <taxon>Bacteroidota</taxon>
        <taxon>Bacteroidia</taxon>
        <taxon>Marinilabiliales</taxon>
        <taxon>Marinilabiliaceae</taxon>
        <taxon>Carboxylicivirga</taxon>
    </lineage>
</organism>
<evidence type="ECO:0008006" key="4">
    <source>
        <dbReference type="Google" id="ProtNLM"/>
    </source>
</evidence>
<accession>A0ABS5K1H5</accession>
<proteinExistence type="predicted"/>
<gene>
    <name evidence="2" type="ORF">KEM10_22335</name>
</gene>
<dbReference type="RefSeq" id="WP_212220047.1">
    <property type="nucleotide sequence ID" value="NZ_JAGUCO010000036.1"/>
</dbReference>
<dbReference type="PROSITE" id="PS51257">
    <property type="entry name" value="PROKAR_LIPOPROTEIN"/>
    <property type="match status" value="1"/>
</dbReference>
<reference evidence="2 3" key="1">
    <citation type="journal article" date="2015" name="Int. J. Syst. Evol. Microbiol.">
        <title>Carboxylicivirga linearis sp. nov., isolated from a sea cucumber culture pond.</title>
        <authorList>
            <person name="Wang F.Q."/>
            <person name="Zhou Y.X."/>
            <person name="Lin X.Z."/>
            <person name="Chen G.J."/>
            <person name="Du Z.J."/>
        </authorList>
    </citation>
    <scope>NUCLEOTIDE SEQUENCE [LARGE SCALE GENOMIC DNA]</scope>
    <source>
        <strain evidence="2 3">FB218</strain>
    </source>
</reference>
<dbReference type="Proteomes" id="UP000708576">
    <property type="component" value="Unassembled WGS sequence"/>
</dbReference>
<feature type="signal peptide" evidence="1">
    <location>
        <begin position="1"/>
        <end position="21"/>
    </location>
</feature>